<dbReference type="OrthoDB" id="276546at2759"/>
<dbReference type="Gene3D" id="3.20.20.70">
    <property type="entry name" value="Aldolase class I"/>
    <property type="match status" value="1"/>
</dbReference>
<gene>
    <name evidence="2" type="ORF">HYPSUDRAFT_48236</name>
</gene>
<evidence type="ECO:0000259" key="1">
    <source>
        <dbReference type="Pfam" id="PF00724"/>
    </source>
</evidence>
<accession>A0A0D2N900</accession>
<protein>
    <recommendedName>
        <fullName evidence="1">NADH:flavin oxidoreductase/NADH oxidase N-terminal domain-containing protein</fullName>
    </recommendedName>
</protein>
<dbReference type="InterPro" id="IPR045247">
    <property type="entry name" value="Oye-like"/>
</dbReference>
<reference evidence="3" key="1">
    <citation type="submission" date="2014-04" db="EMBL/GenBank/DDBJ databases">
        <title>Evolutionary Origins and Diversification of the Mycorrhizal Mutualists.</title>
        <authorList>
            <consortium name="DOE Joint Genome Institute"/>
            <consortium name="Mycorrhizal Genomics Consortium"/>
            <person name="Kohler A."/>
            <person name="Kuo A."/>
            <person name="Nagy L.G."/>
            <person name="Floudas D."/>
            <person name="Copeland A."/>
            <person name="Barry K.W."/>
            <person name="Cichocki N."/>
            <person name="Veneault-Fourrey C."/>
            <person name="LaButti K."/>
            <person name="Lindquist E.A."/>
            <person name="Lipzen A."/>
            <person name="Lundell T."/>
            <person name="Morin E."/>
            <person name="Murat C."/>
            <person name="Riley R."/>
            <person name="Ohm R."/>
            <person name="Sun H."/>
            <person name="Tunlid A."/>
            <person name="Henrissat B."/>
            <person name="Grigoriev I.V."/>
            <person name="Hibbett D.S."/>
            <person name="Martin F."/>
        </authorList>
    </citation>
    <scope>NUCLEOTIDE SEQUENCE [LARGE SCALE GENOMIC DNA]</scope>
    <source>
        <strain evidence="3">FD-334 SS-4</strain>
    </source>
</reference>
<dbReference type="STRING" id="945553.A0A0D2N900"/>
<dbReference type="PANTHER" id="PTHR22893:SF91">
    <property type="entry name" value="NADPH DEHYDROGENASE 2-RELATED"/>
    <property type="match status" value="1"/>
</dbReference>
<evidence type="ECO:0000313" key="3">
    <source>
        <dbReference type="Proteomes" id="UP000054270"/>
    </source>
</evidence>
<name>A0A0D2N900_HYPSF</name>
<dbReference type="AlphaFoldDB" id="A0A0D2N900"/>
<dbReference type="GO" id="GO:0016491">
    <property type="term" value="F:oxidoreductase activity"/>
    <property type="evidence" value="ECO:0007669"/>
    <property type="project" value="InterPro"/>
</dbReference>
<dbReference type="SUPFAM" id="SSF51395">
    <property type="entry name" value="FMN-linked oxidoreductases"/>
    <property type="match status" value="1"/>
</dbReference>
<dbReference type="EMBL" id="KN817640">
    <property type="protein sequence ID" value="KJA15599.1"/>
    <property type="molecule type" value="Genomic_DNA"/>
</dbReference>
<dbReference type="PANTHER" id="PTHR22893">
    <property type="entry name" value="NADH OXIDOREDUCTASE-RELATED"/>
    <property type="match status" value="1"/>
</dbReference>
<evidence type="ECO:0000313" key="2">
    <source>
        <dbReference type="EMBL" id="KJA15599.1"/>
    </source>
</evidence>
<dbReference type="OMA" id="MRIAYIQ"/>
<dbReference type="GO" id="GO:0010181">
    <property type="term" value="F:FMN binding"/>
    <property type="evidence" value="ECO:0007669"/>
    <property type="project" value="InterPro"/>
</dbReference>
<feature type="domain" description="NADH:flavin oxidoreductase/NADH oxidase N-terminal" evidence="1">
    <location>
        <begin position="6"/>
        <end position="346"/>
    </location>
</feature>
<dbReference type="InterPro" id="IPR001155">
    <property type="entry name" value="OxRdtase_FMN_N"/>
</dbReference>
<dbReference type="InterPro" id="IPR013785">
    <property type="entry name" value="Aldolase_TIM"/>
</dbReference>
<keyword evidence="3" id="KW-1185">Reference proteome</keyword>
<organism evidence="2 3">
    <name type="scientific">Hypholoma sublateritium (strain FD-334 SS-4)</name>
    <dbReference type="NCBI Taxonomy" id="945553"/>
    <lineage>
        <taxon>Eukaryota</taxon>
        <taxon>Fungi</taxon>
        <taxon>Dikarya</taxon>
        <taxon>Basidiomycota</taxon>
        <taxon>Agaricomycotina</taxon>
        <taxon>Agaricomycetes</taxon>
        <taxon>Agaricomycetidae</taxon>
        <taxon>Agaricales</taxon>
        <taxon>Agaricineae</taxon>
        <taxon>Strophariaceae</taxon>
        <taxon>Hypholoma</taxon>
    </lineage>
</organism>
<dbReference type="Proteomes" id="UP000054270">
    <property type="component" value="Unassembled WGS sequence"/>
</dbReference>
<proteinExistence type="predicted"/>
<dbReference type="Pfam" id="PF00724">
    <property type="entry name" value="Oxidored_FMN"/>
    <property type="match status" value="1"/>
</dbReference>
<sequence length="379" mass="42038">MAALSLLSPIKVGTHMLKNRIGMAALTRNRAENTYPTDLMREYYVQRADAGLIISEAILVSRQGTEWPHAPGLWDDRHVAGWRNIINGVHEAGGKIYGQLWHVGRVAHPDAPEQKLAGVPVYGPSAIAARGGKFRHIPGTPGYVTPVEIEDPWTIIKQFKDAAVLAKQAGFDGIQLHSANGYIINQFLDSTANKRTDQWGGSVENRARFALETLKAVKETFGEDVALKLNPTGGYNDMGMPLEDALATFSYLMSEADKLGVAFIELMRYVEKYDVPYDGVARSTKHDVLSSYRKYIKNAKLFLNADVLPSEGEQLVATGKIDGTFIGFNFITHPDLVKRVRHGKPLDNVPDIPHLQTNKTTTDWRTGYTDYPLADYSKL</sequence>
<dbReference type="CDD" id="cd02933">
    <property type="entry name" value="OYE_like_FMN"/>
    <property type="match status" value="1"/>
</dbReference>